<feature type="compositionally biased region" description="Basic and acidic residues" evidence="1">
    <location>
        <begin position="202"/>
        <end position="216"/>
    </location>
</feature>
<feature type="region of interest" description="Disordered" evidence="1">
    <location>
        <begin position="186"/>
        <end position="216"/>
    </location>
</feature>
<reference evidence="3 4" key="1">
    <citation type="journal article" date="2023" name="Commun. Biol.">
        <title>Genome analysis of Parmales, the sister group of diatoms, reveals the evolutionary specialization of diatoms from phago-mixotrophs to photoautotrophs.</title>
        <authorList>
            <person name="Ban H."/>
            <person name="Sato S."/>
            <person name="Yoshikawa S."/>
            <person name="Yamada K."/>
            <person name="Nakamura Y."/>
            <person name="Ichinomiya M."/>
            <person name="Sato N."/>
            <person name="Blanc-Mathieu R."/>
            <person name="Endo H."/>
            <person name="Kuwata A."/>
            <person name="Ogata H."/>
        </authorList>
    </citation>
    <scope>NUCLEOTIDE SEQUENCE [LARGE SCALE GENOMIC DNA]</scope>
</reference>
<dbReference type="EMBL" id="BRYB01003647">
    <property type="protein sequence ID" value="GMI18903.1"/>
    <property type="molecule type" value="Genomic_DNA"/>
</dbReference>
<protein>
    <submittedName>
        <fullName evidence="3">Uncharacterized protein</fullName>
    </submittedName>
</protein>
<accession>A0ABQ6M3H1</accession>
<keyword evidence="2" id="KW-0472">Membrane</keyword>
<dbReference type="Proteomes" id="UP001165060">
    <property type="component" value="Unassembled WGS sequence"/>
</dbReference>
<feature type="transmembrane region" description="Helical" evidence="2">
    <location>
        <begin position="27"/>
        <end position="46"/>
    </location>
</feature>
<evidence type="ECO:0000256" key="2">
    <source>
        <dbReference type="SAM" id="Phobius"/>
    </source>
</evidence>
<gene>
    <name evidence="3" type="ORF">TeGR_g14832</name>
</gene>
<keyword evidence="2" id="KW-1133">Transmembrane helix</keyword>
<evidence type="ECO:0000313" key="4">
    <source>
        <dbReference type="Proteomes" id="UP001165060"/>
    </source>
</evidence>
<comment type="caution">
    <text evidence="3">The sequence shown here is derived from an EMBL/GenBank/DDBJ whole genome shotgun (WGS) entry which is preliminary data.</text>
</comment>
<organism evidence="3 4">
    <name type="scientific">Tetraparma gracilis</name>
    <dbReference type="NCBI Taxonomy" id="2962635"/>
    <lineage>
        <taxon>Eukaryota</taxon>
        <taxon>Sar</taxon>
        <taxon>Stramenopiles</taxon>
        <taxon>Ochrophyta</taxon>
        <taxon>Bolidophyceae</taxon>
        <taxon>Parmales</taxon>
        <taxon>Triparmaceae</taxon>
        <taxon>Tetraparma</taxon>
    </lineage>
</organism>
<sequence length="216" mass="23319">MKTLGSLLFTVGHYLQCRSRPKDSSDWNYMIGCTPFLTAAFAAPLANKKLPSQQFLSGFFLWFAYSPLYARAKKSGTKTRGAIIGLLAAVLLMWGGGVGMLLQRKLVERSPVMPPLGWALSTSLVFGSGNMMKLLEMKRKGGVSPEVFLGQICKVCASFILLGSNSYLLGFHRTVPSAIRALIHGEREGQAEAEGEGEGEGEGDRGDAKEGKSKVP</sequence>
<proteinExistence type="predicted"/>
<keyword evidence="4" id="KW-1185">Reference proteome</keyword>
<feature type="transmembrane region" description="Helical" evidence="2">
    <location>
        <begin position="147"/>
        <end position="168"/>
    </location>
</feature>
<keyword evidence="2" id="KW-0812">Transmembrane</keyword>
<feature type="transmembrane region" description="Helical" evidence="2">
    <location>
        <begin position="52"/>
        <end position="70"/>
    </location>
</feature>
<name>A0ABQ6M3H1_9STRA</name>
<feature type="compositionally biased region" description="Acidic residues" evidence="1">
    <location>
        <begin position="191"/>
        <end position="201"/>
    </location>
</feature>
<evidence type="ECO:0000256" key="1">
    <source>
        <dbReference type="SAM" id="MobiDB-lite"/>
    </source>
</evidence>
<evidence type="ECO:0000313" key="3">
    <source>
        <dbReference type="EMBL" id="GMI18903.1"/>
    </source>
</evidence>
<feature type="transmembrane region" description="Helical" evidence="2">
    <location>
        <begin position="82"/>
        <end position="103"/>
    </location>
</feature>